<dbReference type="FunFam" id="3.30.420.10:FF:000045">
    <property type="entry name" value="3'-5' exonuclease DinG"/>
    <property type="match status" value="1"/>
</dbReference>
<comment type="function">
    <text evidence="1">DNA polymerase III is a complex, multichain enzyme responsible for most of the replicative synthesis in bacteria. The epsilon subunit contain the editing function and is a proofreading 3'-5' exonuclease.</text>
</comment>
<dbReference type="EMBL" id="FQYK01000002">
    <property type="protein sequence ID" value="SHI56235.1"/>
    <property type="molecule type" value="Genomic_DNA"/>
</dbReference>
<dbReference type="Pfam" id="PF00929">
    <property type="entry name" value="RNase_T"/>
    <property type="match status" value="1"/>
</dbReference>
<name>A0A1M6C5D4_9FLAO</name>
<dbReference type="PANTHER" id="PTHR30231:SF41">
    <property type="entry name" value="DNA POLYMERASE III SUBUNIT EPSILON"/>
    <property type="match status" value="1"/>
</dbReference>
<dbReference type="Gene3D" id="3.30.420.10">
    <property type="entry name" value="Ribonuclease H-like superfamily/Ribonuclease H"/>
    <property type="match status" value="1"/>
</dbReference>
<dbReference type="NCBIfam" id="TIGR00573">
    <property type="entry name" value="dnaq"/>
    <property type="match status" value="1"/>
</dbReference>
<dbReference type="Proteomes" id="UP000184396">
    <property type="component" value="Unassembled WGS sequence"/>
</dbReference>
<protein>
    <submittedName>
        <fullName evidence="4">DNA polymerase-3 subunit epsilon</fullName>
    </submittedName>
</protein>
<dbReference type="OrthoDB" id="9803913at2"/>
<evidence type="ECO:0000313" key="5">
    <source>
        <dbReference type="Proteomes" id="UP000184396"/>
    </source>
</evidence>
<dbReference type="RefSeq" id="WP_019387225.1">
    <property type="nucleotide sequence ID" value="NZ_ALIH01000005.1"/>
</dbReference>
<sequence length="218" mass="25328">MRWFKNHTDFPEFYNRYLDTFKHKSKDVESVRFVVFDTETTGLDVISDRILSIGAVGVTKFQIHVADTFECYLNQDTFNTETVKIHGLLKEGHISKIEERQAIESFLNYLGNAVIVAHHAAFDVAMINASLKRMNLPKLKNKVIDTGELYKKTKYVKDQKNYGLDELSDLFKITKHDRHTSSGDAYITALLFVKIASLLRKKKKGLKLRYFFDFNGWF</sequence>
<dbReference type="InterPro" id="IPR013520">
    <property type="entry name" value="Ribonucl_H"/>
</dbReference>
<dbReference type="PANTHER" id="PTHR30231">
    <property type="entry name" value="DNA POLYMERASE III SUBUNIT EPSILON"/>
    <property type="match status" value="1"/>
</dbReference>
<evidence type="ECO:0000313" key="4">
    <source>
        <dbReference type="EMBL" id="SHI56235.1"/>
    </source>
</evidence>
<dbReference type="CDD" id="cd06127">
    <property type="entry name" value="DEDDh"/>
    <property type="match status" value="1"/>
</dbReference>
<feature type="domain" description="Exonuclease" evidence="3">
    <location>
        <begin position="32"/>
        <end position="201"/>
    </location>
</feature>
<comment type="subunit">
    <text evidence="2">DNA polymerase III contains a core (composed of alpha, epsilon and theta chains) that associates with a tau subunit. This core dimerizes to form the POLIII' complex. PolIII' associates with the gamma complex (composed of gamma, delta, delta', psi and chi chains) and with the beta chain to form the complete DNA polymerase III complex.</text>
</comment>
<organism evidence="4 5">
    <name type="scientific">Algibacter luteus</name>
    <dbReference type="NCBI Taxonomy" id="1178825"/>
    <lineage>
        <taxon>Bacteria</taxon>
        <taxon>Pseudomonadati</taxon>
        <taxon>Bacteroidota</taxon>
        <taxon>Flavobacteriia</taxon>
        <taxon>Flavobacteriales</taxon>
        <taxon>Flavobacteriaceae</taxon>
        <taxon>Algibacter</taxon>
    </lineage>
</organism>
<dbReference type="AlphaFoldDB" id="A0A1M6C5D4"/>
<dbReference type="GO" id="GO:0003677">
    <property type="term" value="F:DNA binding"/>
    <property type="evidence" value="ECO:0007669"/>
    <property type="project" value="InterPro"/>
</dbReference>
<dbReference type="InterPro" id="IPR012337">
    <property type="entry name" value="RNaseH-like_sf"/>
</dbReference>
<evidence type="ECO:0000259" key="3">
    <source>
        <dbReference type="SMART" id="SM00479"/>
    </source>
</evidence>
<dbReference type="InterPro" id="IPR036397">
    <property type="entry name" value="RNaseH_sf"/>
</dbReference>
<dbReference type="SMART" id="SM00479">
    <property type="entry name" value="EXOIII"/>
    <property type="match status" value="1"/>
</dbReference>
<proteinExistence type="predicted"/>
<keyword evidence="5" id="KW-1185">Reference proteome</keyword>
<evidence type="ECO:0000256" key="1">
    <source>
        <dbReference type="ARBA" id="ARBA00025483"/>
    </source>
</evidence>
<dbReference type="GO" id="GO:0045004">
    <property type="term" value="P:DNA replication proofreading"/>
    <property type="evidence" value="ECO:0007669"/>
    <property type="project" value="TreeGrafter"/>
</dbReference>
<dbReference type="GO" id="GO:0003887">
    <property type="term" value="F:DNA-directed DNA polymerase activity"/>
    <property type="evidence" value="ECO:0007669"/>
    <property type="project" value="InterPro"/>
</dbReference>
<dbReference type="SUPFAM" id="SSF53098">
    <property type="entry name" value="Ribonuclease H-like"/>
    <property type="match status" value="1"/>
</dbReference>
<gene>
    <name evidence="4" type="ORF">SAMN05216261_1077</name>
</gene>
<dbReference type="GO" id="GO:0005829">
    <property type="term" value="C:cytosol"/>
    <property type="evidence" value="ECO:0007669"/>
    <property type="project" value="TreeGrafter"/>
</dbReference>
<reference evidence="4 5" key="1">
    <citation type="submission" date="2016-11" db="EMBL/GenBank/DDBJ databases">
        <authorList>
            <person name="Jaros S."/>
            <person name="Januszkiewicz K."/>
            <person name="Wedrychowicz H."/>
        </authorList>
    </citation>
    <scope>NUCLEOTIDE SEQUENCE [LARGE SCALE GENOMIC DNA]</scope>
    <source>
        <strain evidence="4 5">CGMCC 1.12213</strain>
    </source>
</reference>
<evidence type="ECO:0000256" key="2">
    <source>
        <dbReference type="ARBA" id="ARBA00026073"/>
    </source>
</evidence>
<accession>A0A1M6C5D4</accession>
<dbReference type="STRING" id="1178825.SAMN05216261_1077"/>
<dbReference type="InterPro" id="IPR006054">
    <property type="entry name" value="DnaQ"/>
</dbReference>
<dbReference type="GO" id="GO:0008408">
    <property type="term" value="F:3'-5' exonuclease activity"/>
    <property type="evidence" value="ECO:0007669"/>
    <property type="project" value="TreeGrafter"/>
</dbReference>
<dbReference type="eggNOG" id="COG0847">
    <property type="taxonomic scope" value="Bacteria"/>
</dbReference>